<reference evidence="3" key="2">
    <citation type="submission" date="2025-08" db="UniProtKB">
        <authorList>
            <consortium name="RefSeq"/>
        </authorList>
    </citation>
    <scope>IDENTIFICATION</scope>
    <source>
        <tissue evidence="3">Tongue muscle</tissue>
    </source>
</reference>
<dbReference type="NCBIfam" id="TIGR00197">
    <property type="entry name" value="yjeF_nterm"/>
    <property type="match status" value="1"/>
</dbReference>
<name>A0ABM4HP10_ODOVR</name>
<sequence>MGPGSPCSVGCQMCLDFFLPLLKPCLSAASLFRLGVFSTGVPVGWMGRPYRSVSGWRGAQQRRVHLHPGQDAVAGLTSPSLSFQTLFPCQCLELWGSRHSTGSSTPGTKGLSPLALNNQWPCAAPSRRLLIGGHTEWAGGERTPPPPRDAFKRLWRWWLPASTQITCAMSNTDGPDLAEAPEERCFLSTAEAAALERELLEDYRFGRQQLVEWCGHASAVAVTKAFPLPTLPRKQRTALVVCGPEQNGAVGLVCARHLRVFEYEPTIFYPTRSLDPLHRDLTTQCEKMDIPFLSYLPAEVQLINNAYRLVVDAVLGPGVEPGEVGGPCTRALATLKLLSIPLVSLDIPSGWDPETGGDGEDGLRPDVLVSLAAPKRCAGRFSGRHHFVAGRFVPDDVRRKFALRLPGYTGTDCIAAL</sequence>
<dbReference type="SUPFAM" id="SSF64153">
    <property type="entry name" value="YjeF N-terminal domain-like"/>
    <property type="match status" value="1"/>
</dbReference>
<dbReference type="PANTHER" id="PTHR13232">
    <property type="entry name" value="NAD(P)H-HYDRATE EPIMERASE"/>
    <property type="match status" value="1"/>
</dbReference>
<protein>
    <submittedName>
        <fullName evidence="3">YjeF N-terminal domain-containing protein 3 isoform X1</fullName>
    </submittedName>
</protein>
<dbReference type="RefSeq" id="XP_070317292.1">
    <property type="nucleotide sequence ID" value="XM_070461191.1"/>
</dbReference>
<keyword evidence="2" id="KW-1185">Reference proteome</keyword>
<dbReference type="PROSITE" id="PS51385">
    <property type="entry name" value="YJEF_N"/>
    <property type="match status" value="1"/>
</dbReference>
<dbReference type="PANTHER" id="PTHR13232:SF12">
    <property type="entry name" value="YJEF N-TERMINAL DOMAIN-CONTAINING PROTEIN 3"/>
    <property type="match status" value="1"/>
</dbReference>
<dbReference type="GeneID" id="110148504"/>
<proteinExistence type="predicted"/>
<organism evidence="2 3">
    <name type="scientific">Odocoileus virginianus</name>
    <name type="common">White-tailed deer</name>
    <dbReference type="NCBI Taxonomy" id="9874"/>
    <lineage>
        <taxon>Eukaryota</taxon>
        <taxon>Metazoa</taxon>
        <taxon>Chordata</taxon>
        <taxon>Craniata</taxon>
        <taxon>Vertebrata</taxon>
        <taxon>Euteleostomi</taxon>
        <taxon>Mammalia</taxon>
        <taxon>Eutheria</taxon>
        <taxon>Laurasiatheria</taxon>
        <taxon>Artiodactyla</taxon>
        <taxon>Ruminantia</taxon>
        <taxon>Pecora</taxon>
        <taxon>Cervidae</taxon>
        <taxon>Odocoileinae</taxon>
        <taxon>Odocoileus</taxon>
    </lineage>
</organism>
<dbReference type="InterPro" id="IPR036652">
    <property type="entry name" value="YjeF_N_dom_sf"/>
</dbReference>
<evidence type="ECO:0000313" key="2">
    <source>
        <dbReference type="Proteomes" id="UP001652640"/>
    </source>
</evidence>
<dbReference type="Proteomes" id="UP001652640">
    <property type="component" value="Chromosome 3"/>
</dbReference>
<dbReference type="Gene3D" id="3.40.50.10260">
    <property type="entry name" value="YjeF N-terminal domain"/>
    <property type="match status" value="1"/>
</dbReference>
<gene>
    <name evidence="3" type="primary">YJEFN3</name>
</gene>
<dbReference type="InterPro" id="IPR004443">
    <property type="entry name" value="YjeF_N_dom"/>
</dbReference>
<evidence type="ECO:0000259" key="1">
    <source>
        <dbReference type="PROSITE" id="PS51385"/>
    </source>
</evidence>
<evidence type="ECO:0000313" key="3">
    <source>
        <dbReference type="RefSeq" id="XP_070317292.1"/>
    </source>
</evidence>
<dbReference type="Pfam" id="PF03853">
    <property type="entry name" value="YjeF_N"/>
    <property type="match status" value="1"/>
</dbReference>
<reference evidence="2" key="1">
    <citation type="journal article" date="2022" name="J. Hered.">
        <title>A De Novo Chromosome-Level Genome Assembly of the White-Tailed Deer, Odocoileus Virginianus.</title>
        <authorList>
            <person name="London E.W."/>
            <person name="Roca A.L."/>
            <person name="Novakofski J.E."/>
            <person name="Mateus-Pinilla N.E."/>
        </authorList>
    </citation>
    <scope>NUCLEOTIDE SEQUENCE [LARGE SCALE GENOMIC DNA]</scope>
</reference>
<dbReference type="InterPro" id="IPR032976">
    <property type="entry name" value="YJEFN_prot_NAXE-like"/>
</dbReference>
<feature type="domain" description="YjeF N-terminal" evidence="1">
    <location>
        <begin position="192"/>
        <end position="405"/>
    </location>
</feature>
<accession>A0ABM4HP10</accession>